<keyword evidence="12" id="KW-1185">Reference proteome</keyword>
<feature type="binding site" evidence="9">
    <location>
        <position position="68"/>
    </location>
    <ligand>
        <name>[4Fe-4S] cluster</name>
        <dbReference type="ChEBI" id="CHEBI:49883"/>
        <label>2</label>
        <note>4Fe-4S-S-AdoMet</note>
    </ligand>
</feature>
<dbReference type="NCBIfam" id="TIGR00510">
    <property type="entry name" value="lipA"/>
    <property type="match status" value="1"/>
</dbReference>
<dbReference type="PANTHER" id="PTHR10949">
    <property type="entry name" value="LIPOYL SYNTHASE"/>
    <property type="match status" value="1"/>
</dbReference>
<dbReference type="NCBIfam" id="NF004019">
    <property type="entry name" value="PRK05481.1"/>
    <property type="match status" value="1"/>
</dbReference>
<feature type="binding site" evidence="9">
    <location>
        <position position="61"/>
    </location>
    <ligand>
        <name>[4Fe-4S] cluster</name>
        <dbReference type="ChEBI" id="CHEBI:49883"/>
        <label>2</label>
        <note>4Fe-4S-S-AdoMet</note>
    </ligand>
</feature>
<dbReference type="OrthoDB" id="9787898at2"/>
<evidence type="ECO:0000256" key="7">
    <source>
        <dbReference type="ARBA" id="ARBA00023014"/>
    </source>
</evidence>
<dbReference type="GO" id="GO:0016992">
    <property type="term" value="F:lipoate synthase activity"/>
    <property type="evidence" value="ECO:0007669"/>
    <property type="project" value="UniProtKB-UniRule"/>
</dbReference>
<comment type="pathway">
    <text evidence="9">Protein modification; protein lipoylation via endogenous pathway; protein N(6)-(lipoyl)lysine from octanoyl-[acyl-carrier-protein]: step 2/2.</text>
</comment>
<feature type="binding site" evidence="9">
    <location>
        <position position="65"/>
    </location>
    <ligand>
        <name>[4Fe-4S] cluster</name>
        <dbReference type="ChEBI" id="CHEBI:49883"/>
        <label>2</label>
        <note>4Fe-4S-S-AdoMet</note>
    </ligand>
</feature>
<comment type="subcellular location">
    <subcellularLocation>
        <location evidence="9">Cytoplasm</location>
    </subcellularLocation>
</comment>
<sequence>MHMKKPEWLKVKVDLGTNLRQVKALTNTLSLNTVCQEANCPNRMECYNRRTATFMILGSICTRNCRFCNVTPGTPQCVDPEEPKHLAEAVKELGLKHAVVTSVTRDDLPDGGASHFAKVIKEIRKLTPNTTVEVLIPDLKGNWEALKIIVDAKPEILNHNVETVPSLYKTVRPQAIYNRSLELLEKVKEIDNKILTKSGFMLGLGETEEQIIDLLKDLTNIDCDIVTIGQYLRPSKEHLEVIEYVHPDTFDRYRDIGMDMGFKYIASSPLVRSSYNASKVLEQEGMLR</sequence>
<keyword evidence="7 9" id="KW-0411">Iron-sulfur</keyword>
<dbReference type="PANTHER" id="PTHR10949:SF0">
    <property type="entry name" value="LIPOYL SYNTHASE, MITOCHONDRIAL"/>
    <property type="match status" value="1"/>
</dbReference>
<comment type="similarity">
    <text evidence="9">Belongs to the radical SAM superfamily. Lipoyl synthase family.</text>
</comment>
<dbReference type="SFLD" id="SFLDG01058">
    <property type="entry name" value="lipoyl_synthase_like"/>
    <property type="match status" value="1"/>
</dbReference>
<dbReference type="HAMAP" id="MF_00206">
    <property type="entry name" value="Lipoyl_synth"/>
    <property type="match status" value="1"/>
</dbReference>
<dbReference type="InterPro" id="IPR006638">
    <property type="entry name" value="Elp3/MiaA/NifB-like_rSAM"/>
</dbReference>
<gene>
    <name evidence="9 11" type="primary">lipA</name>
    <name evidence="11" type="ORF">NCTC503_02728</name>
</gene>
<evidence type="ECO:0000256" key="2">
    <source>
        <dbReference type="ARBA" id="ARBA00022490"/>
    </source>
</evidence>
<dbReference type="Proteomes" id="UP000308489">
    <property type="component" value="Chromosome 1"/>
</dbReference>
<dbReference type="EMBL" id="LR590481">
    <property type="protein sequence ID" value="VTQ96476.1"/>
    <property type="molecule type" value="Genomic_DNA"/>
</dbReference>
<dbReference type="PIRSF" id="PIRSF005963">
    <property type="entry name" value="Lipoyl_synth"/>
    <property type="match status" value="1"/>
</dbReference>
<comment type="cofactor">
    <cofactor evidence="9">
        <name>[4Fe-4S] cluster</name>
        <dbReference type="ChEBI" id="CHEBI:49883"/>
    </cofactor>
    <text evidence="9">Binds 2 [4Fe-4S] clusters per subunit. One cluster is coordinated with 3 cysteines and an exchangeable S-adenosyl-L-methionine.</text>
</comment>
<evidence type="ECO:0000313" key="12">
    <source>
        <dbReference type="Proteomes" id="UP000308489"/>
    </source>
</evidence>
<comment type="function">
    <text evidence="9">Catalyzes the radical-mediated insertion of two sulfur atoms into the C-6 and C-8 positions of the octanoyl moiety bound to the lipoyl domains of lipoate-dependent enzymes, thereby converting the octanoylated domains into lipoylated derivatives.</text>
</comment>
<dbReference type="RefSeq" id="WP_138211191.1">
    <property type="nucleotide sequence ID" value="NZ_CBCRUQ010000007.1"/>
</dbReference>
<evidence type="ECO:0000256" key="1">
    <source>
        <dbReference type="ARBA" id="ARBA00022485"/>
    </source>
</evidence>
<dbReference type="Pfam" id="PF16881">
    <property type="entry name" value="LIAS_N"/>
    <property type="match status" value="1"/>
</dbReference>
<dbReference type="SFLD" id="SFLDF00271">
    <property type="entry name" value="lipoyl_synthase"/>
    <property type="match status" value="1"/>
</dbReference>
<organism evidence="11 12">
    <name type="scientific">Hathewaya histolytica</name>
    <name type="common">Clostridium histolyticum</name>
    <dbReference type="NCBI Taxonomy" id="1498"/>
    <lineage>
        <taxon>Bacteria</taxon>
        <taxon>Bacillati</taxon>
        <taxon>Bacillota</taxon>
        <taxon>Clostridia</taxon>
        <taxon>Eubacteriales</taxon>
        <taxon>Clostridiaceae</taxon>
        <taxon>Hathewaya</taxon>
    </lineage>
</organism>
<keyword evidence="6 9" id="KW-0408">Iron</keyword>
<evidence type="ECO:0000256" key="9">
    <source>
        <dbReference type="HAMAP-Rule" id="MF_00206"/>
    </source>
</evidence>
<accession>A0A4U9RXL7</accession>
<dbReference type="SMART" id="SM00729">
    <property type="entry name" value="Elp3"/>
    <property type="match status" value="1"/>
</dbReference>
<dbReference type="AlphaFoldDB" id="A0A4U9RXL7"/>
<keyword evidence="5 9" id="KW-0479">Metal-binding</keyword>
<dbReference type="CDD" id="cd01335">
    <property type="entry name" value="Radical_SAM"/>
    <property type="match status" value="1"/>
</dbReference>
<dbReference type="SUPFAM" id="SSF102114">
    <property type="entry name" value="Radical SAM enzymes"/>
    <property type="match status" value="1"/>
</dbReference>
<keyword evidence="1 9" id="KW-0004">4Fe-4S</keyword>
<evidence type="ECO:0000256" key="5">
    <source>
        <dbReference type="ARBA" id="ARBA00022723"/>
    </source>
</evidence>
<dbReference type="GO" id="GO:0046872">
    <property type="term" value="F:metal ion binding"/>
    <property type="evidence" value="ECO:0007669"/>
    <property type="project" value="UniProtKB-KW"/>
</dbReference>
<dbReference type="InterPro" id="IPR013785">
    <property type="entry name" value="Aldolase_TIM"/>
</dbReference>
<name>A0A4U9RXL7_HATHI</name>
<evidence type="ECO:0000256" key="8">
    <source>
        <dbReference type="ARBA" id="ARBA00047326"/>
    </source>
</evidence>
<dbReference type="InterPro" id="IPR031691">
    <property type="entry name" value="LIAS_N"/>
</dbReference>
<feature type="binding site" evidence="9">
    <location>
        <position position="40"/>
    </location>
    <ligand>
        <name>[4Fe-4S] cluster</name>
        <dbReference type="ChEBI" id="CHEBI:49883"/>
        <label>1</label>
    </ligand>
</feature>
<dbReference type="NCBIfam" id="NF009544">
    <property type="entry name" value="PRK12928.1"/>
    <property type="match status" value="1"/>
</dbReference>
<keyword evidence="3 9" id="KW-0808">Transferase</keyword>
<evidence type="ECO:0000259" key="10">
    <source>
        <dbReference type="PROSITE" id="PS51918"/>
    </source>
</evidence>
<dbReference type="InterPro" id="IPR007197">
    <property type="entry name" value="rSAM"/>
</dbReference>
<dbReference type="KEGG" id="hhw:NCTC503_02728"/>
<dbReference type="InterPro" id="IPR058240">
    <property type="entry name" value="rSAM_sf"/>
</dbReference>
<feature type="binding site" evidence="9">
    <location>
        <position position="46"/>
    </location>
    <ligand>
        <name>[4Fe-4S] cluster</name>
        <dbReference type="ChEBI" id="CHEBI:49883"/>
        <label>1</label>
    </ligand>
</feature>
<evidence type="ECO:0000256" key="6">
    <source>
        <dbReference type="ARBA" id="ARBA00023004"/>
    </source>
</evidence>
<comment type="catalytic activity">
    <reaction evidence="8 9">
        <text>[[Fe-S] cluster scaffold protein carrying a second [4Fe-4S](2+) cluster] + N(6)-octanoyl-L-lysyl-[protein] + 2 oxidized [2Fe-2S]-[ferredoxin] + 2 S-adenosyl-L-methionine + 4 H(+) = [[Fe-S] cluster scaffold protein] + N(6)-[(R)-dihydrolipoyl]-L-lysyl-[protein] + 4 Fe(3+) + 2 hydrogen sulfide + 2 5'-deoxyadenosine + 2 L-methionine + 2 reduced [2Fe-2S]-[ferredoxin]</text>
        <dbReference type="Rhea" id="RHEA:16585"/>
        <dbReference type="Rhea" id="RHEA-COMP:9928"/>
        <dbReference type="Rhea" id="RHEA-COMP:10000"/>
        <dbReference type="Rhea" id="RHEA-COMP:10001"/>
        <dbReference type="Rhea" id="RHEA-COMP:10475"/>
        <dbReference type="Rhea" id="RHEA-COMP:14568"/>
        <dbReference type="Rhea" id="RHEA-COMP:14569"/>
        <dbReference type="ChEBI" id="CHEBI:15378"/>
        <dbReference type="ChEBI" id="CHEBI:17319"/>
        <dbReference type="ChEBI" id="CHEBI:29034"/>
        <dbReference type="ChEBI" id="CHEBI:29919"/>
        <dbReference type="ChEBI" id="CHEBI:33722"/>
        <dbReference type="ChEBI" id="CHEBI:33737"/>
        <dbReference type="ChEBI" id="CHEBI:33738"/>
        <dbReference type="ChEBI" id="CHEBI:57844"/>
        <dbReference type="ChEBI" id="CHEBI:59789"/>
        <dbReference type="ChEBI" id="CHEBI:78809"/>
        <dbReference type="ChEBI" id="CHEBI:83100"/>
        <dbReference type="EC" id="2.8.1.8"/>
    </reaction>
</comment>
<evidence type="ECO:0000256" key="4">
    <source>
        <dbReference type="ARBA" id="ARBA00022691"/>
    </source>
</evidence>
<dbReference type="Gene3D" id="3.20.20.70">
    <property type="entry name" value="Aldolase class I"/>
    <property type="match status" value="1"/>
</dbReference>
<dbReference type="EC" id="2.8.1.8" evidence="9"/>
<protein>
    <recommendedName>
        <fullName evidence="9">Lipoyl synthase</fullName>
        <ecNumber evidence="9">2.8.1.8</ecNumber>
    </recommendedName>
    <alternativeName>
        <fullName evidence="9">Lip-syn</fullName>
        <shortName evidence="9">LS</shortName>
    </alternativeName>
    <alternativeName>
        <fullName evidence="9">Lipoate synthase</fullName>
    </alternativeName>
    <alternativeName>
        <fullName evidence="9">Lipoic acid synthase</fullName>
    </alternativeName>
    <alternativeName>
        <fullName evidence="9">Sulfur insertion protein LipA</fullName>
    </alternativeName>
</protein>
<keyword evidence="2 9" id="KW-0963">Cytoplasm</keyword>
<reference evidence="11 12" key="1">
    <citation type="submission" date="2019-05" db="EMBL/GenBank/DDBJ databases">
        <authorList>
            <consortium name="Pathogen Informatics"/>
        </authorList>
    </citation>
    <scope>NUCLEOTIDE SEQUENCE [LARGE SCALE GENOMIC DNA]</scope>
    <source>
        <strain evidence="11 12">NCTC503</strain>
    </source>
</reference>
<feature type="domain" description="Radical SAM core" evidence="10">
    <location>
        <begin position="47"/>
        <end position="263"/>
    </location>
</feature>
<evidence type="ECO:0000313" key="11">
    <source>
        <dbReference type="EMBL" id="VTQ96476.1"/>
    </source>
</evidence>
<feature type="binding site" evidence="9">
    <location>
        <position position="35"/>
    </location>
    <ligand>
        <name>[4Fe-4S] cluster</name>
        <dbReference type="ChEBI" id="CHEBI:49883"/>
        <label>1</label>
    </ligand>
</feature>
<dbReference type="UniPathway" id="UPA00538">
    <property type="reaction ID" value="UER00593"/>
</dbReference>
<dbReference type="Pfam" id="PF04055">
    <property type="entry name" value="Radical_SAM"/>
    <property type="match status" value="1"/>
</dbReference>
<dbReference type="FunFam" id="3.20.20.70:FF:000040">
    <property type="entry name" value="Lipoyl synthase"/>
    <property type="match status" value="1"/>
</dbReference>
<dbReference type="GO" id="GO:0009249">
    <property type="term" value="P:protein lipoylation"/>
    <property type="evidence" value="ECO:0007669"/>
    <property type="project" value="UniProtKB-UniRule"/>
</dbReference>
<feature type="binding site" evidence="9">
    <location>
        <position position="274"/>
    </location>
    <ligand>
        <name>[4Fe-4S] cluster</name>
        <dbReference type="ChEBI" id="CHEBI:49883"/>
        <label>1</label>
    </ligand>
</feature>
<dbReference type="SFLD" id="SFLDS00029">
    <property type="entry name" value="Radical_SAM"/>
    <property type="match status" value="1"/>
</dbReference>
<keyword evidence="4 9" id="KW-0949">S-adenosyl-L-methionine</keyword>
<proteinExistence type="inferred from homology"/>
<dbReference type="PROSITE" id="PS51918">
    <property type="entry name" value="RADICAL_SAM"/>
    <property type="match status" value="1"/>
</dbReference>
<dbReference type="InterPro" id="IPR003698">
    <property type="entry name" value="Lipoyl_synth"/>
</dbReference>
<dbReference type="GO" id="GO:0051539">
    <property type="term" value="F:4 iron, 4 sulfur cluster binding"/>
    <property type="evidence" value="ECO:0007669"/>
    <property type="project" value="UniProtKB-UniRule"/>
</dbReference>
<evidence type="ECO:0000256" key="3">
    <source>
        <dbReference type="ARBA" id="ARBA00022679"/>
    </source>
</evidence>
<dbReference type="GO" id="GO:0005737">
    <property type="term" value="C:cytoplasm"/>
    <property type="evidence" value="ECO:0007669"/>
    <property type="project" value="UniProtKB-SubCell"/>
</dbReference>